<reference evidence="7" key="2">
    <citation type="submission" date="2021-08" db="EMBL/GenBank/DDBJ databases">
        <authorList>
            <person name="Tani A."/>
            <person name="Ola A."/>
            <person name="Ogura Y."/>
            <person name="Katsura K."/>
            <person name="Hayashi T."/>
        </authorList>
    </citation>
    <scope>NUCLEOTIDE SEQUENCE</scope>
    <source>
        <strain evidence="7">LMG 23639</strain>
    </source>
</reference>
<dbReference type="Proteomes" id="UP001055102">
    <property type="component" value="Unassembled WGS sequence"/>
</dbReference>
<keyword evidence="4" id="KW-0704">Schiff base</keyword>
<evidence type="ECO:0000256" key="2">
    <source>
        <dbReference type="ARBA" id="ARBA00012553"/>
    </source>
</evidence>
<dbReference type="PIRSF" id="PIRSF015957">
    <property type="entry name" value="UCP015957"/>
    <property type="match status" value="1"/>
</dbReference>
<evidence type="ECO:0000256" key="3">
    <source>
        <dbReference type="ARBA" id="ARBA00023239"/>
    </source>
</evidence>
<protein>
    <recommendedName>
        <fullName evidence="2">(5-formylfuran-3-yl)methyl phosphate synthase</fullName>
        <ecNumber evidence="2">4.2.3.153</ecNumber>
    </recommendedName>
    <alternativeName>
        <fullName evidence="5">4-(hydroxymethyl)-2-furancarboxaldehyde-phosphate synthase</fullName>
    </alternativeName>
</protein>
<evidence type="ECO:0000256" key="4">
    <source>
        <dbReference type="ARBA" id="ARBA00023270"/>
    </source>
</evidence>
<comment type="catalytic activity">
    <reaction evidence="6">
        <text>2 D-glyceraldehyde 3-phosphate = 4-(hydroxymethyl)-2-furancarboxaldehyde phosphate + phosphate + 2 H2O</text>
        <dbReference type="Rhea" id="RHEA:43536"/>
        <dbReference type="ChEBI" id="CHEBI:15377"/>
        <dbReference type="ChEBI" id="CHEBI:43474"/>
        <dbReference type="ChEBI" id="CHEBI:59776"/>
        <dbReference type="ChEBI" id="CHEBI:83407"/>
        <dbReference type="EC" id="4.2.3.153"/>
    </reaction>
</comment>
<reference evidence="7" key="1">
    <citation type="journal article" date="2021" name="Front. Microbiol.">
        <title>Comprehensive Comparative Genomics and Phenotyping of Methylobacterium Species.</title>
        <authorList>
            <person name="Alessa O."/>
            <person name="Ogura Y."/>
            <person name="Fujitani Y."/>
            <person name="Takami H."/>
            <person name="Hayashi T."/>
            <person name="Sahin N."/>
            <person name="Tani A."/>
        </authorList>
    </citation>
    <scope>NUCLEOTIDE SEQUENCE</scope>
    <source>
        <strain evidence="7">LMG 23639</strain>
    </source>
</reference>
<organism evidence="7 8">
    <name type="scientific">Methylobacterium jeotgali</name>
    <dbReference type="NCBI Taxonomy" id="381630"/>
    <lineage>
        <taxon>Bacteria</taxon>
        <taxon>Pseudomonadati</taxon>
        <taxon>Pseudomonadota</taxon>
        <taxon>Alphaproteobacteria</taxon>
        <taxon>Hyphomicrobiales</taxon>
        <taxon>Methylobacteriaceae</taxon>
        <taxon>Methylobacterium</taxon>
    </lineage>
</organism>
<proteinExistence type="predicted"/>
<dbReference type="EC" id="4.2.3.153" evidence="2"/>
<keyword evidence="8" id="KW-1185">Reference proteome</keyword>
<dbReference type="EMBL" id="BPQR01000060">
    <property type="protein sequence ID" value="GJE08065.1"/>
    <property type="molecule type" value="Genomic_DNA"/>
</dbReference>
<evidence type="ECO:0000256" key="1">
    <source>
        <dbReference type="ARBA" id="ARBA00003810"/>
    </source>
</evidence>
<name>A0ABQ4SZW5_9HYPH</name>
<dbReference type="InterPro" id="IPR007565">
    <property type="entry name" value="4HFCP_synth"/>
</dbReference>
<evidence type="ECO:0000313" key="7">
    <source>
        <dbReference type="EMBL" id="GJE08065.1"/>
    </source>
</evidence>
<evidence type="ECO:0000256" key="6">
    <source>
        <dbReference type="ARBA" id="ARBA00047628"/>
    </source>
</evidence>
<dbReference type="Pfam" id="PF04476">
    <property type="entry name" value="4HFCP_synth"/>
    <property type="match status" value="1"/>
</dbReference>
<gene>
    <name evidence="7" type="ORF">AOPFMNJM_3399</name>
</gene>
<sequence>MAATPHDACSVPRLLVSVRDAAEARLAAEAGADLVDAKDPEDGPLGALPPEHVSAILAAVAGRALTSAVAEPQAVAAMAGTGADYVKVAAGPLLREGGLADAASAARGRLVAVLFAEDGIPPGAVVAVAAAGCTGAMLDTRGKAGRRLTDLLGRAELTGFVAACREARLLCGLAGSLALSDIPTLTALGPDYLGFRGGLCFGSDRRGGLDPERVREAAERLRAPARSDAA</sequence>
<evidence type="ECO:0000313" key="8">
    <source>
        <dbReference type="Proteomes" id="UP001055102"/>
    </source>
</evidence>
<comment type="caution">
    <text evidence="7">The sequence shown here is derived from an EMBL/GenBank/DDBJ whole genome shotgun (WGS) entry which is preliminary data.</text>
</comment>
<keyword evidence="3" id="KW-0456">Lyase</keyword>
<accession>A0ABQ4SZW5</accession>
<dbReference type="RefSeq" id="WP_238277527.1">
    <property type="nucleotide sequence ID" value="NZ_BPQR01000060.1"/>
</dbReference>
<evidence type="ECO:0000256" key="5">
    <source>
        <dbReference type="ARBA" id="ARBA00032523"/>
    </source>
</evidence>
<comment type="function">
    <text evidence="1">Catalyzes the formation of 4-(hydroxymethyl)-2-furancarboxaldehyde phosphate (4-HFC-P) from two molecules of glyceraldehyde-3-P (GA-3-P).</text>
</comment>